<feature type="region of interest" description="Disordered" evidence="9">
    <location>
        <begin position="243"/>
        <end position="267"/>
    </location>
</feature>
<keyword evidence="12" id="KW-1185">Reference proteome</keyword>
<evidence type="ECO:0000313" key="12">
    <source>
        <dbReference type="Proteomes" id="UP000006906"/>
    </source>
</evidence>
<dbReference type="InParanoid" id="A0A2K3CXT6"/>
<accession>A0A2K3CXT6</accession>
<dbReference type="OrthoDB" id="537780at2759"/>
<evidence type="ECO:0000256" key="9">
    <source>
        <dbReference type="SAM" id="MobiDB-lite"/>
    </source>
</evidence>
<dbReference type="Gramene" id="PNW73105">
    <property type="protein sequence ID" value="PNW73105"/>
    <property type="gene ID" value="CHLRE_14g618950v5"/>
</dbReference>
<dbReference type="Proteomes" id="UP000006906">
    <property type="component" value="Chromosome 14"/>
</dbReference>
<organism evidence="11 12">
    <name type="scientific">Chlamydomonas reinhardtii</name>
    <name type="common">Chlamydomonas smithii</name>
    <dbReference type="NCBI Taxonomy" id="3055"/>
    <lineage>
        <taxon>Eukaryota</taxon>
        <taxon>Viridiplantae</taxon>
        <taxon>Chlorophyta</taxon>
        <taxon>core chlorophytes</taxon>
        <taxon>Chlorophyceae</taxon>
        <taxon>CS clade</taxon>
        <taxon>Chlamydomonadales</taxon>
        <taxon>Chlamydomonadaceae</taxon>
        <taxon>Chlamydomonas</taxon>
    </lineage>
</organism>
<feature type="compositionally biased region" description="Low complexity" evidence="9">
    <location>
        <begin position="243"/>
        <end position="257"/>
    </location>
</feature>
<dbReference type="ExpressionAtlas" id="A0A2K3CXT6">
    <property type="expression patterns" value="baseline"/>
</dbReference>
<dbReference type="AlphaFoldDB" id="A0A2K3CXT6"/>
<proteinExistence type="inferred from homology"/>
<evidence type="ECO:0000256" key="5">
    <source>
        <dbReference type="ARBA" id="ARBA00022729"/>
    </source>
</evidence>
<evidence type="ECO:0000256" key="7">
    <source>
        <dbReference type="ARBA" id="ARBA00022989"/>
    </source>
</evidence>
<feature type="region of interest" description="Disordered" evidence="9">
    <location>
        <begin position="185"/>
        <end position="214"/>
    </location>
</feature>
<feature type="compositionally biased region" description="Gly residues" evidence="9">
    <location>
        <begin position="258"/>
        <end position="267"/>
    </location>
</feature>
<evidence type="ECO:0000256" key="1">
    <source>
        <dbReference type="ARBA" id="ARBA00004115"/>
    </source>
</evidence>
<dbReference type="Pfam" id="PF21203">
    <property type="entry name" value="ECM10"/>
    <property type="match status" value="1"/>
</dbReference>
<evidence type="ECO:0000256" key="4">
    <source>
        <dbReference type="ARBA" id="ARBA00022692"/>
    </source>
</evidence>
<keyword evidence="6" id="KW-0256">Endoplasmic reticulum</keyword>
<keyword evidence="4" id="KW-0812">Transmembrane</keyword>
<comment type="subcellular location">
    <subcellularLocation>
        <location evidence="1">Endoplasmic reticulum membrane</location>
        <topology evidence="1">Single-pass type I membrane protein</topology>
    </subcellularLocation>
</comment>
<evidence type="ECO:0000256" key="3">
    <source>
        <dbReference type="ARBA" id="ARBA00020105"/>
    </source>
</evidence>
<dbReference type="EMBL" id="CM008975">
    <property type="protein sequence ID" value="PNW73105.1"/>
    <property type="molecule type" value="Genomic_DNA"/>
</dbReference>
<dbReference type="GO" id="GO:0005789">
    <property type="term" value="C:endoplasmic reticulum membrane"/>
    <property type="evidence" value="ECO:0007669"/>
    <property type="project" value="UniProtKB-SubCell"/>
</dbReference>
<feature type="chain" id="PRO_5014355617" description="ER membrane protein complex subunit 10" evidence="10">
    <location>
        <begin position="21"/>
        <end position="267"/>
    </location>
</feature>
<dbReference type="STRING" id="3055.A0A2K3CXT6"/>
<dbReference type="KEGG" id="cre:CHLRE_14g618950v5"/>
<keyword evidence="7" id="KW-1133">Transmembrane helix</keyword>
<sequence length="267" mass="27438">MNQRQALLAVLAAIISIASAAVSVEHSLDGGATFLPAGKVVGNVLSDMVVNWERPALSDAELAKLEKAAQSNGLYLLRVKADKSELLSSVPASCLLGDKLFEKAEVAVDRGGQLLSFNYAITDCAKRAAGTATGASAPSPSEEGVGTRPPSLPVRVVLPRPGPALLVPEFVGDFVDVNVDADLTTTGTLDPGAKPRAPVQGQAARKGAPPPKDERTWLQKNWMFVLAGAMMVFNMVMKANAPEGQAGAAPAARPGGAPAAGGGGPRR</sequence>
<reference evidence="11 12" key="1">
    <citation type="journal article" date="2007" name="Science">
        <title>The Chlamydomonas genome reveals the evolution of key animal and plant functions.</title>
        <authorList>
            <person name="Merchant S.S."/>
            <person name="Prochnik S.E."/>
            <person name="Vallon O."/>
            <person name="Harris E.H."/>
            <person name="Karpowicz S.J."/>
            <person name="Witman G.B."/>
            <person name="Terry A."/>
            <person name="Salamov A."/>
            <person name="Fritz-Laylin L.K."/>
            <person name="Marechal-Drouard L."/>
            <person name="Marshall W.F."/>
            <person name="Qu L.H."/>
            <person name="Nelson D.R."/>
            <person name="Sanderfoot A.A."/>
            <person name="Spalding M.H."/>
            <person name="Kapitonov V.V."/>
            <person name="Ren Q."/>
            <person name="Ferris P."/>
            <person name="Lindquist E."/>
            <person name="Shapiro H."/>
            <person name="Lucas S.M."/>
            <person name="Grimwood J."/>
            <person name="Schmutz J."/>
            <person name="Cardol P."/>
            <person name="Cerutti H."/>
            <person name="Chanfreau G."/>
            <person name="Chen C.L."/>
            <person name="Cognat V."/>
            <person name="Croft M.T."/>
            <person name="Dent R."/>
            <person name="Dutcher S."/>
            <person name="Fernandez E."/>
            <person name="Fukuzawa H."/>
            <person name="Gonzalez-Ballester D."/>
            <person name="Gonzalez-Halphen D."/>
            <person name="Hallmann A."/>
            <person name="Hanikenne M."/>
            <person name="Hippler M."/>
            <person name="Inwood W."/>
            <person name="Jabbari K."/>
            <person name="Kalanon M."/>
            <person name="Kuras R."/>
            <person name="Lefebvre P.A."/>
            <person name="Lemaire S.D."/>
            <person name="Lobanov A.V."/>
            <person name="Lohr M."/>
            <person name="Manuell A."/>
            <person name="Meier I."/>
            <person name="Mets L."/>
            <person name="Mittag M."/>
            <person name="Mittelmeier T."/>
            <person name="Moroney J.V."/>
            <person name="Moseley J."/>
            <person name="Napoli C."/>
            <person name="Nedelcu A.M."/>
            <person name="Niyogi K."/>
            <person name="Novoselov S.V."/>
            <person name="Paulsen I.T."/>
            <person name="Pazour G."/>
            <person name="Purton S."/>
            <person name="Ral J.P."/>
            <person name="Riano-Pachon D.M."/>
            <person name="Riekhof W."/>
            <person name="Rymarquis L."/>
            <person name="Schroda M."/>
            <person name="Stern D."/>
            <person name="Umen J."/>
            <person name="Willows R."/>
            <person name="Wilson N."/>
            <person name="Zimmer S.L."/>
            <person name="Allmer J."/>
            <person name="Balk J."/>
            <person name="Bisova K."/>
            <person name="Chen C.J."/>
            <person name="Elias M."/>
            <person name="Gendler K."/>
            <person name="Hauser C."/>
            <person name="Lamb M.R."/>
            <person name="Ledford H."/>
            <person name="Long J.C."/>
            <person name="Minagawa J."/>
            <person name="Page M.D."/>
            <person name="Pan J."/>
            <person name="Pootakham W."/>
            <person name="Roje S."/>
            <person name="Rose A."/>
            <person name="Stahlberg E."/>
            <person name="Terauchi A.M."/>
            <person name="Yang P."/>
            <person name="Ball S."/>
            <person name="Bowler C."/>
            <person name="Dieckmann C.L."/>
            <person name="Gladyshev V.N."/>
            <person name="Green P."/>
            <person name="Jorgensen R."/>
            <person name="Mayfield S."/>
            <person name="Mueller-Roeber B."/>
            <person name="Rajamani S."/>
            <person name="Sayre R.T."/>
            <person name="Brokstein P."/>
            <person name="Dubchak I."/>
            <person name="Goodstein D."/>
            <person name="Hornick L."/>
            <person name="Huang Y.W."/>
            <person name="Jhaveri J."/>
            <person name="Luo Y."/>
            <person name="Martinez D."/>
            <person name="Ngau W.C."/>
            <person name="Otillar B."/>
            <person name="Poliakov A."/>
            <person name="Porter A."/>
            <person name="Szajkowski L."/>
            <person name="Werner G."/>
            <person name="Zhou K."/>
            <person name="Grigoriev I.V."/>
            <person name="Rokhsar D.S."/>
            <person name="Grossman A.R."/>
        </authorList>
    </citation>
    <scope>NUCLEOTIDE SEQUENCE [LARGE SCALE GENOMIC DNA]</scope>
    <source>
        <strain evidence="12">CC-503</strain>
    </source>
</reference>
<evidence type="ECO:0000256" key="10">
    <source>
        <dbReference type="SAM" id="SignalP"/>
    </source>
</evidence>
<dbReference type="PANTHER" id="PTHR21397">
    <property type="entry name" value="CHROMATIN COMPLEXES SUBUNIT BAP18-RELATED"/>
    <property type="match status" value="1"/>
</dbReference>
<evidence type="ECO:0000256" key="6">
    <source>
        <dbReference type="ARBA" id="ARBA00022824"/>
    </source>
</evidence>
<dbReference type="GeneID" id="66056222"/>
<feature type="signal peptide" evidence="10">
    <location>
        <begin position="1"/>
        <end position="20"/>
    </location>
</feature>
<evidence type="ECO:0000256" key="2">
    <source>
        <dbReference type="ARBA" id="ARBA00007695"/>
    </source>
</evidence>
<evidence type="ECO:0000313" key="11">
    <source>
        <dbReference type="EMBL" id="PNW73105.1"/>
    </source>
</evidence>
<protein>
    <recommendedName>
        <fullName evidence="3">ER membrane protein complex subunit 10</fullName>
    </recommendedName>
</protein>
<keyword evidence="8" id="KW-0472">Membrane</keyword>
<name>A0A2K3CXT6_CHLRE</name>
<keyword evidence="5 10" id="KW-0732">Signal</keyword>
<dbReference type="PANTHER" id="PTHR21397:SF4">
    <property type="entry name" value="ER MEMBRANE PROTEIN COMPLEX SUBUNIT 10"/>
    <property type="match status" value="1"/>
</dbReference>
<gene>
    <name evidence="11" type="ORF">CHLRE_14g618950v5</name>
</gene>
<dbReference type="CDD" id="cd22209">
    <property type="entry name" value="EMC10"/>
    <property type="match status" value="1"/>
</dbReference>
<evidence type="ECO:0000256" key="8">
    <source>
        <dbReference type="ARBA" id="ARBA00023136"/>
    </source>
</evidence>
<dbReference type="RefSeq" id="XP_042916816.1">
    <property type="nucleotide sequence ID" value="XM_043070143.1"/>
</dbReference>
<comment type="similarity">
    <text evidence="2">Belongs to the EMC10 family.</text>
</comment>